<dbReference type="InterPro" id="IPR001117">
    <property type="entry name" value="Cu-oxidase_2nd"/>
</dbReference>
<evidence type="ECO:0000256" key="5">
    <source>
        <dbReference type="ARBA" id="ARBA00041027"/>
    </source>
</evidence>
<dbReference type="PANTHER" id="PTHR48267">
    <property type="entry name" value="CUPREDOXIN SUPERFAMILY PROTEIN"/>
    <property type="match status" value="1"/>
</dbReference>
<dbReference type="CDD" id="cd13867">
    <property type="entry name" value="CuRO_2_CueO_FtsP"/>
    <property type="match status" value="1"/>
</dbReference>
<evidence type="ECO:0000256" key="8">
    <source>
        <dbReference type="ARBA" id="ARBA00048092"/>
    </source>
</evidence>
<evidence type="ECO:0000313" key="13">
    <source>
        <dbReference type="Proteomes" id="UP000246073"/>
    </source>
</evidence>
<dbReference type="PANTHER" id="PTHR48267:SF1">
    <property type="entry name" value="BILIRUBIN OXIDASE"/>
    <property type="match status" value="1"/>
</dbReference>
<dbReference type="InterPro" id="IPR002355">
    <property type="entry name" value="Cu_oxidase_Cu_BS"/>
</dbReference>
<dbReference type="Pfam" id="PF07732">
    <property type="entry name" value="Cu-oxidase_3"/>
    <property type="match status" value="1"/>
</dbReference>
<evidence type="ECO:0000256" key="7">
    <source>
        <dbReference type="ARBA" id="ARBA00043090"/>
    </source>
</evidence>
<feature type="domain" description="Plastocyanin-like" evidence="11">
    <location>
        <begin position="72"/>
        <end position="184"/>
    </location>
</feature>
<sequence>MRGLTRRRLLALGAGAASFAAVRPLTGFAQDAHQNMGHGAMEMAPSGKAQSLPVPPLLEPDASGVVRLKIGKGRHSFAPGSDAASAGINGTYLGPVVRLKNGENVTLAVENDMDEETTLHWHGLFVPSNLDGGPHNLVPAGGRWEPKVSVNQPASFNWFHPHLHGGTARQAHMGIAGLMIVSDGKDAERGLPETYGVDDIPLVLQDRRVIEGDKVYQPDIMDLMHGFRGNRLIVNGVISPEAKVPAAVVRLRILNGANARNFYLRFSDNRPLYVFASDGGFTGKPEAVERLTISPGERYEALVDFSTGGESVELLTASDDSGGDGQMLMRFSVDSALKGGVKDIPASLEAPEAPDPDKSVRRRSFFFDERMAENMKLMMQKPAADPHAGHRMGPMDMGAMQGGEMDHDMMHGSRSSAEAGPALDAMTSGVRMAIAGEPFDMKRIDVEARLGSWEIWELTTKEMAHPFHIHGASFRILTLNGKAPPAHQSGWKDTALIDGKAELLVHFDREAVRSHSFMFHCHVLEHEDVGMMGQFVTV</sequence>
<dbReference type="GO" id="GO:0005507">
    <property type="term" value="F:copper ion binding"/>
    <property type="evidence" value="ECO:0007669"/>
    <property type="project" value="InterPro"/>
</dbReference>
<dbReference type="NCBIfam" id="NF008205">
    <property type="entry name" value="PRK10965.1"/>
    <property type="match status" value="1"/>
</dbReference>
<accession>A0A2P9HGP0</accession>
<evidence type="ECO:0000313" key="12">
    <source>
        <dbReference type="EMBL" id="SPL63243.1"/>
    </source>
</evidence>
<dbReference type="EC" id="1.16.3.4" evidence="4"/>
<evidence type="ECO:0000259" key="9">
    <source>
        <dbReference type="Pfam" id="PF00394"/>
    </source>
</evidence>
<dbReference type="CDD" id="cd04232">
    <property type="entry name" value="CuRO_1_CueO_FtsP"/>
    <property type="match status" value="1"/>
</dbReference>
<dbReference type="InterPro" id="IPR011706">
    <property type="entry name" value="Cu-oxidase_C"/>
</dbReference>
<dbReference type="Gene3D" id="2.60.40.420">
    <property type="entry name" value="Cupredoxins - blue copper proteins"/>
    <property type="match status" value="3"/>
</dbReference>
<dbReference type="GO" id="GO:0016491">
    <property type="term" value="F:oxidoreductase activity"/>
    <property type="evidence" value="ECO:0007669"/>
    <property type="project" value="UniProtKB-KW"/>
</dbReference>
<evidence type="ECO:0000256" key="2">
    <source>
        <dbReference type="ARBA" id="ARBA00022723"/>
    </source>
</evidence>
<evidence type="ECO:0000256" key="3">
    <source>
        <dbReference type="ARBA" id="ARBA00023002"/>
    </source>
</evidence>
<dbReference type="InterPro" id="IPR011707">
    <property type="entry name" value="Cu-oxidase-like_N"/>
</dbReference>
<keyword evidence="2" id="KW-0479">Metal-binding</keyword>
<dbReference type="InterPro" id="IPR045087">
    <property type="entry name" value="Cu-oxidase_fam"/>
</dbReference>
<proteinExistence type="predicted"/>
<comment type="catalytic activity">
    <reaction evidence="8">
        <text>4 Cu(+) + O2 + 4 H(+) = 4 Cu(2+) + 2 H2O</text>
        <dbReference type="Rhea" id="RHEA:30083"/>
        <dbReference type="ChEBI" id="CHEBI:15377"/>
        <dbReference type="ChEBI" id="CHEBI:15378"/>
        <dbReference type="ChEBI" id="CHEBI:15379"/>
        <dbReference type="ChEBI" id="CHEBI:29036"/>
        <dbReference type="ChEBI" id="CHEBI:49552"/>
        <dbReference type="EC" id="1.16.3.4"/>
    </reaction>
    <physiologicalReaction direction="left-to-right" evidence="8">
        <dbReference type="Rhea" id="RHEA:30084"/>
    </physiologicalReaction>
</comment>
<organism evidence="12 13">
    <name type="scientific">Ochrobactrum soli</name>
    <dbReference type="NCBI Taxonomy" id="2448455"/>
    <lineage>
        <taxon>Bacteria</taxon>
        <taxon>Pseudomonadati</taxon>
        <taxon>Pseudomonadota</taxon>
        <taxon>Alphaproteobacteria</taxon>
        <taxon>Hyphomicrobiales</taxon>
        <taxon>Brucellaceae</taxon>
        <taxon>Brucella/Ochrobactrum group</taxon>
        <taxon>Ochrobactrum</taxon>
    </lineage>
</organism>
<dbReference type="InterPro" id="IPR008972">
    <property type="entry name" value="Cupredoxin"/>
</dbReference>
<reference evidence="13" key="1">
    <citation type="submission" date="2017-12" db="EMBL/GenBank/DDBJ databases">
        <authorList>
            <person name="Diaz M."/>
        </authorList>
    </citation>
    <scope>NUCLEOTIDE SEQUENCE [LARGE SCALE GENOMIC DNA]</scope>
    <source>
        <strain evidence="13">FI11154</strain>
    </source>
</reference>
<evidence type="ECO:0000256" key="6">
    <source>
        <dbReference type="ARBA" id="ARBA00042896"/>
    </source>
</evidence>
<feature type="domain" description="Plastocyanin-like" evidence="10">
    <location>
        <begin position="420"/>
        <end position="537"/>
    </location>
</feature>
<comment type="subunit">
    <text evidence="1">Monomer.</text>
</comment>
<evidence type="ECO:0000256" key="4">
    <source>
        <dbReference type="ARBA" id="ARBA00038978"/>
    </source>
</evidence>
<protein>
    <recommendedName>
        <fullName evidence="5">Multicopper oxidase CueO</fullName>
        <ecNumber evidence="4">1.16.3.4</ecNumber>
    </recommendedName>
    <alternativeName>
        <fullName evidence="6">Copper efflux oxidase</fullName>
    </alternativeName>
    <alternativeName>
        <fullName evidence="7">Cuprous oxidase</fullName>
    </alternativeName>
</protein>
<keyword evidence="3" id="KW-0560">Oxidoreductase</keyword>
<dbReference type="CDD" id="cd13890">
    <property type="entry name" value="CuRO_3_CueO_FtsP"/>
    <property type="match status" value="1"/>
</dbReference>
<dbReference type="AlphaFoldDB" id="A0A2P9HGP0"/>
<name>A0A2P9HGP0_9HYPH</name>
<dbReference type="InterPro" id="IPR006311">
    <property type="entry name" value="TAT_signal"/>
</dbReference>
<dbReference type="Proteomes" id="UP000246073">
    <property type="component" value="Unassembled WGS sequence"/>
</dbReference>
<dbReference type="EMBL" id="OOFM01000004">
    <property type="protein sequence ID" value="SPL63243.1"/>
    <property type="molecule type" value="Genomic_DNA"/>
</dbReference>
<gene>
    <name evidence="12" type="ORF">OHAE_3175</name>
</gene>
<evidence type="ECO:0000256" key="1">
    <source>
        <dbReference type="ARBA" id="ARBA00011245"/>
    </source>
</evidence>
<dbReference type="RefSeq" id="WP_109367208.1">
    <property type="nucleotide sequence ID" value="NZ_OOFM01000004.1"/>
</dbReference>
<dbReference type="Pfam" id="PF00394">
    <property type="entry name" value="Cu-oxidase"/>
    <property type="match status" value="1"/>
</dbReference>
<feature type="domain" description="Plastocyanin-like" evidence="9">
    <location>
        <begin position="247"/>
        <end position="306"/>
    </location>
</feature>
<dbReference type="Pfam" id="PF07731">
    <property type="entry name" value="Cu-oxidase_2"/>
    <property type="match status" value="1"/>
</dbReference>
<dbReference type="PROSITE" id="PS51318">
    <property type="entry name" value="TAT"/>
    <property type="match status" value="1"/>
</dbReference>
<dbReference type="SUPFAM" id="SSF49503">
    <property type="entry name" value="Cupredoxins"/>
    <property type="match status" value="3"/>
</dbReference>
<evidence type="ECO:0000259" key="11">
    <source>
        <dbReference type="Pfam" id="PF07732"/>
    </source>
</evidence>
<dbReference type="PROSITE" id="PS00080">
    <property type="entry name" value="MULTICOPPER_OXIDASE2"/>
    <property type="match status" value="1"/>
</dbReference>
<evidence type="ECO:0000259" key="10">
    <source>
        <dbReference type="Pfam" id="PF07731"/>
    </source>
</evidence>